<dbReference type="InterPro" id="IPR032675">
    <property type="entry name" value="LRR_dom_sf"/>
</dbReference>
<protein>
    <submittedName>
        <fullName evidence="1">Leucine-rich repeat domain-containing protein</fullName>
    </submittedName>
    <submittedName>
        <fullName evidence="2">Leucine-rich_repeat domain-containing protein</fullName>
    </submittedName>
</protein>
<proteinExistence type="predicted"/>
<dbReference type="Gene3D" id="3.80.10.10">
    <property type="entry name" value="Ribonuclease Inhibitor"/>
    <property type="match status" value="3"/>
</dbReference>
<dbReference type="PANTHER" id="PTHR13318:SF95">
    <property type="entry name" value="F-BOX PROTEIN YLR352W"/>
    <property type="match status" value="1"/>
</dbReference>
<dbReference type="GO" id="GO:0031146">
    <property type="term" value="P:SCF-dependent proteasomal ubiquitin-dependent protein catabolic process"/>
    <property type="evidence" value="ECO:0007669"/>
    <property type="project" value="TreeGrafter"/>
</dbReference>
<evidence type="ECO:0000313" key="1">
    <source>
        <dbReference type="EMBL" id="CAI9928651.1"/>
    </source>
</evidence>
<name>A0AA86NZD5_9EUKA</name>
<dbReference type="AlphaFoldDB" id="A0AA86NZD5"/>
<organism evidence="1">
    <name type="scientific">Hexamita inflata</name>
    <dbReference type="NCBI Taxonomy" id="28002"/>
    <lineage>
        <taxon>Eukaryota</taxon>
        <taxon>Metamonada</taxon>
        <taxon>Diplomonadida</taxon>
        <taxon>Hexamitidae</taxon>
        <taxon>Hexamitinae</taxon>
        <taxon>Hexamita</taxon>
    </lineage>
</organism>
<sequence length="782" mass="91431">MQNQKSIEEDTNQAITLKEDSSMKITIIKQCQIAQIVELSSTIQELDIDISFSKHNLKDFKLENLKVLNIKSYYNYFNQNDMQWNWICKLCKHSKLQELSVQYYECSIQNTDVSLVLNSIKKLTLRYCRFENLDILIPCSNLQEYNIIENTSESQLKDNSLLIKKWRLLNNIDFVQNLDVKQLIICNCTITKVKICNQTLKELNISDCKLEQLDIQELTNLEVLILKSQSLDMNTLSLLMVTQLKRLREISLSGYDLGISLLLNIESIQKISLCQCTNINLQLLNTSIIELSIKDCKFQSNDLDLSHYPKLEVLKLENRYRIDKNITNLMRCSKLKVLRLGNQWTLNIFPQLMQSSNVHVRLPRNMTHIIFFKEIFHLNDLIEVDIQLNNTSQIPRNGILTINNQDIENLEFLQIFDIYKLVLQKCNMRTPIKLNDCIKELTLEGCVLHARDLQSYNLEVLQICNCTITKVKICSQTLKELNISDCKLEQLDIQELTNLEVLILKSQSLDMNTLSLLMVTQLKRLREISLSGYDLGTSLLLNIESIQKISLCQCTNINLQLLNTSIIELSIKDCKFQSNDLDLSHYPKLEVLKLENQNKYIFDDKVIVDNIKIIRNQNRGFQINQLQNFKYLTKLTLYGCSIQNIDVLRRLKNLKELNLAANVIIYLDPLKQLNQLSYLNVYGNNIQDFSPIQGHCNFKKYNIDNQMQIWDYLLRDTNKIQNIHAPITLINDMSVKRCNLKKKLHNTKQTLEKCTERITNNQIYFQQKVIALFRHQNYDDIQ</sequence>
<dbReference type="PROSITE" id="PS51450">
    <property type="entry name" value="LRR"/>
    <property type="match status" value="1"/>
</dbReference>
<dbReference type="PANTHER" id="PTHR13318">
    <property type="entry name" value="PARTNER OF PAIRED, ISOFORM B-RELATED"/>
    <property type="match status" value="1"/>
</dbReference>
<dbReference type="EMBL" id="CATOUU010000409">
    <property type="protein sequence ID" value="CAI9928651.1"/>
    <property type="molecule type" value="Genomic_DNA"/>
</dbReference>
<comment type="caution">
    <text evidence="1">The sequence shown here is derived from an EMBL/GenBank/DDBJ whole genome shotgun (WGS) entry which is preliminary data.</text>
</comment>
<reference evidence="2 3" key="2">
    <citation type="submission" date="2024-07" db="EMBL/GenBank/DDBJ databases">
        <authorList>
            <person name="Akdeniz Z."/>
        </authorList>
    </citation>
    <scope>NUCLEOTIDE SEQUENCE [LARGE SCALE GENOMIC DNA]</scope>
</reference>
<reference evidence="1" key="1">
    <citation type="submission" date="2023-06" db="EMBL/GenBank/DDBJ databases">
        <authorList>
            <person name="Kurt Z."/>
        </authorList>
    </citation>
    <scope>NUCLEOTIDE SEQUENCE</scope>
</reference>
<gene>
    <name evidence="1" type="ORF">HINF_LOCUS16296</name>
    <name evidence="2" type="ORF">HINF_LOCUS51352</name>
</gene>
<evidence type="ECO:0000313" key="2">
    <source>
        <dbReference type="EMBL" id="CAL6064432.1"/>
    </source>
</evidence>
<evidence type="ECO:0000313" key="3">
    <source>
        <dbReference type="Proteomes" id="UP001642409"/>
    </source>
</evidence>
<dbReference type="InterPro" id="IPR001611">
    <property type="entry name" value="Leu-rich_rpt"/>
</dbReference>
<dbReference type="Proteomes" id="UP001642409">
    <property type="component" value="Unassembled WGS sequence"/>
</dbReference>
<accession>A0AA86NZD5</accession>
<dbReference type="EMBL" id="CAXDID020000250">
    <property type="protein sequence ID" value="CAL6064432.1"/>
    <property type="molecule type" value="Genomic_DNA"/>
</dbReference>
<dbReference type="SUPFAM" id="SSF52058">
    <property type="entry name" value="L domain-like"/>
    <property type="match status" value="3"/>
</dbReference>
<dbReference type="GO" id="GO:0019005">
    <property type="term" value="C:SCF ubiquitin ligase complex"/>
    <property type="evidence" value="ECO:0007669"/>
    <property type="project" value="TreeGrafter"/>
</dbReference>
<keyword evidence="3" id="KW-1185">Reference proteome</keyword>